<dbReference type="OrthoDB" id="8099475at2"/>
<dbReference type="Gene3D" id="3.90.1010.20">
    <property type="match status" value="1"/>
</dbReference>
<dbReference type="SMART" id="SM00900">
    <property type="entry name" value="FMN_bind"/>
    <property type="match status" value="1"/>
</dbReference>
<dbReference type="GO" id="GO:0010181">
    <property type="term" value="F:FMN binding"/>
    <property type="evidence" value="ECO:0007669"/>
    <property type="project" value="InterPro"/>
</dbReference>
<dbReference type="EMBL" id="QTUA01000001">
    <property type="protein sequence ID" value="REF30603.1"/>
    <property type="molecule type" value="Genomic_DNA"/>
</dbReference>
<proteinExistence type="predicted"/>
<dbReference type="AlphaFoldDB" id="A0A3D9UQ58"/>
<dbReference type="Proteomes" id="UP000256253">
    <property type="component" value="Unassembled WGS sequence"/>
</dbReference>
<dbReference type="InterPro" id="IPR007329">
    <property type="entry name" value="FMN-bd"/>
</dbReference>
<evidence type="ECO:0000313" key="3">
    <source>
        <dbReference type="EMBL" id="REF30603.1"/>
    </source>
</evidence>
<reference evidence="3 4" key="1">
    <citation type="submission" date="2018-08" db="EMBL/GenBank/DDBJ databases">
        <title>Sequencing the genomes of 1000 actinobacteria strains.</title>
        <authorList>
            <person name="Klenk H.-P."/>
        </authorList>
    </citation>
    <scope>NUCLEOTIDE SEQUENCE [LARGE SCALE GENOMIC DNA]</scope>
    <source>
        <strain evidence="3 4">DSM 22967</strain>
    </source>
</reference>
<organism evidence="3 4">
    <name type="scientific">Calidifontibacter indicus</name>
    <dbReference type="NCBI Taxonomy" id="419650"/>
    <lineage>
        <taxon>Bacteria</taxon>
        <taxon>Bacillati</taxon>
        <taxon>Actinomycetota</taxon>
        <taxon>Actinomycetes</taxon>
        <taxon>Micrococcales</taxon>
        <taxon>Dermacoccaceae</taxon>
        <taxon>Calidifontibacter</taxon>
    </lineage>
</organism>
<sequence>MKRITYWGMATVTVLVLLFSYRTSLHSDFAAASSQRTVQSSSVATGVSATGSGGGSGSGDGADTSTGSSTGSSGSAGSSSSASGSNSSASGTFTGDSVDTRWGPVQVQITVSSGKITAVQAVVYPTDNPRDVEINNQALPILADEAVKAQSSQIDTVSGATVTSDGYISSLQSAIDKANL</sequence>
<protein>
    <submittedName>
        <fullName evidence="3">FMN-binding protein</fullName>
    </submittedName>
</protein>
<evidence type="ECO:0000256" key="1">
    <source>
        <dbReference type="SAM" id="MobiDB-lite"/>
    </source>
</evidence>
<feature type="compositionally biased region" description="Low complexity" evidence="1">
    <location>
        <begin position="61"/>
        <end position="92"/>
    </location>
</feature>
<keyword evidence="4" id="KW-1185">Reference proteome</keyword>
<feature type="region of interest" description="Disordered" evidence="1">
    <location>
        <begin position="40"/>
        <end position="97"/>
    </location>
</feature>
<feature type="compositionally biased region" description="Gly residues" evidence="1">
    <location>
        <begin position="51"/>
        <end position="60"/>
    </location>
</feature>
<dbReference type="RefSeq" id="WP_115922571.1">
    <property type="nucleotide sequence ID" value="NZ_QTUA01000001.1"/>
</dbReference>
<evidence type="ECO:0000259" key="2">
    <source>
        <dbReference type="SMART" id="SM00900"/>
    </source>
</evidence>
<dbReference type="Pfam" id="PF04205">
    <property type="entry name" value="FMN_bind"/>
    <property type="match status" value="1"/>
</dbReference>
<dbReference type="GO" id="GO:0016020">
    <property type="term" value="C:membrane"/>
    <property type="evidence" value="ECO:0007669"/>
    <property type="project" value="InterPro"/>
</dbReference>
<evidence type="ECO:0000313" key="4">
    <source>
        <dbReference type="Proteomes" id="UP000256253"/>
    </source>
</evidence>
<comment type="caution">
    <text evidence="3">The sequence shown here is derived from an EMBL/GenBank/DDBJ whole genome shotgun (WGS) entry which is preliminary data.</text>
</comment>
<gene>
    <name evidence="3" type="ORF">DFJ65_1618</name>
</gene>
<name>A0A3D9UQ58_9MICO</name>
<feature type="domain" description="FMN-binding" evidence="2">
    <location>
        <begin position="100"/>
        <end position="178"/>
    </location>
</feature>
<accession>A0A3D9UQ58</accession>
<feature type="compositionally biased region" description="Low complexity" evidence="1">
    <location>
        <begin position="40"/>
        <end position="50"/>
    </location>
</feature>